<sequence>MKLLLMSLMVVGCLGCGGAGEVERPENPSPLPDRSALSTADEGGGEQSGTLTVE</sequence>
<gene>
    <name evidence="2" type="ORF">Fuma_02366</name>
</gene>
<organism evidence="2 3">
    <name type="scientific">Fuerstiella marisgermanici</name>
    <dbReference type="NCBI Taxonomy" id="1891926"/>
    <lineage>
        <taxon>Bacteria</taxon>
        <taxon>Pseudomonadati</taxon>
        <taxon>Planctomycetota</taxon>
        <taxon>Planctomycetia</taxon>
        <taxon>Planctomycetales</taxon>
        <taxon>Planctomycetaceae</taxon>
        <taxon>Fuerstiella</taxon>
    </lineage>
</organism>
<feature type="region of interest" description="Disordered" evidence="1">
    <location>
        <begin position="19"/>
        <end position="54"/>
    </location>
</feature>
<reference evidence="2 3" key="1">
    <citation type="journal article" date="2016" name="Front. Microbiol.">
        <title>Fuerstia marisgermanicae gen. nov., sp. nov., an Unusual Member of the Phylum Planctomycetes from the German Wadden Sea.</title>
        <authorList>
            <person name="Kohn T."/>
            <person name="Heuer A."/>
            <person name="Jogler M."/>
            <person name="Vollmers J."/>
            <person name="Boedeker C."/>
            <person name="Bunk B."/>
            <person name="Rast P."/>
            <person name="Borchert D."/>
            <person name="Glockner I."/>
            <person name="Freese H.M."/>
            <person name="Klenk H.P."/>
            <person name="Overmann J."/>
            <person name="Kaster A.K."/>
            <person name="Rohde M."/>
            <person name="Wiegand S."/>
            <person name="Jogler C."/>
        </authorList>
    </citation>
    <scope>NUCLEOTIDE SEQUENCE [LARGE SCALE GENOMIC DNA]</scope>
    <source>
        <strain evidence="2 3">NH11</strain>
    </source>
</reference>
<dbReference type="AlphaFoldDB" id="A0A1P8WFA2"/>
<dbReference type="EMBL" id="CP017641">
    <property type="protein sequence ID" value="APZ92754.1"/>
    <property type="molecule type" value="Genomic_DNA"/>
</dbReference>
<keyword evidence="3" id="KW-1185">Reference proteome</keyword>
<accession>A0A1P8WFA2</accession>
<protein>
    <submittedName>
        <fullName evidence="2">Uncharacterized protein</fullName>
    </submittedName>
</protein>
<dbReference type="KEGG" id="fmr:Fuma_02366"/>
<proteinExistence type="predicted"/>
<dbReference type="Proteomes" id="UP000187735">
    <property type="component" value="Chromosome"/>
</dbReference>
<evidence type="ECO:0000313" key="3">
    <source>
        <dbReference type="Proteomes" id="UP000187735"/>
    </source>
</evidence>
<evidence type="ECO:0000313" key="2">
    <source>
        <dbReference type="EMBL" id="APZ92754.1"/>
    </source>
</evidence>
<name>A0A1P8WFA2_9PLAN</name>
<evidence type="ECO:0000256" key="1">
    <source>
        <dbReference type="SAM" id="MobiDB-lite"/>
    </source>
</evidence>
<dbReference type="RefSeq" id="WP_158520951.1">
    <property type="nucleotide sequence ID" value="NZ_CP017641.1"/>
</dbReference>